<evidence type="ECO:0000259" key="3">
    <source>
        <dbReference type="Pfam" id="PF01847"/>
    </source>
</evidence>
<evidence type="ECO:0000313" key="4">
    <source>
        <dbReference type="EMBL" id="SDS46077.1"/>
    </source>
</evidence>
<dbReference type="InterPro" id="IPR037140">
    <property type="entry name" value="VHL_beta_dom_sf"/>
</dbReference>
<evidence type="ECO:0000313" key="5">
    <source>
        <dbReference type="Proteomes" id="UP000198688"/>
    </source>
</evidence>
<dbReference type="Gene3D" id="2.60.40.780">
    <property type="entry name" value="von Hippel-Lindau disease tumour suppressor, beta domain"/>
    <property type="match status" value="1"/>
</dbReference>
<sequence length="187" mass="19328">MDPYDPPLVEVDTSHLPAGEHLEPSPEGGNRRLALVVIALAAVLGIGGVVLLVQLWPSGAATPSAAAIPAAASPAPEASPAPSASVDPDDVGTWPDLRALPADLGSSLRSVEDGADTRIGFVNDGDETVTLSWIDDEGEQSPYASVEPGQTYVQKTFAGHFWVASGPDETVIAVFQATDQPGRALLR</sequence>
<keyword evidence="2" id="KW-0472">Membrane</keyword>
<gene>
    <name evidence="4" type="ORF">SAMN04489716_0833</name>
</gene>
<keyword evidence="2" id="KW-1133">Transmembrane helix</keyword>
<feature type="region of interest" description="Disordered" evidence="1">
    <location>
        <begin position="73"/>
        <end position="93"/>
    </location>
</feature>
<accession>A0A1H1SDM0</accession>
<name>A0A1H1SDM0_9ACTN</name>
<dbReference type="AlphaFoldDB" id="A0A1H1SDM0"/>
<keyword evidence="2" id="KW-0812">Transmembrane</keyword>
<feature type="region of interest" description="Disordered" evidence="1">
    <location>
        <begin position="1"/>
        <end position="27"/>
    </location>
</feature>
<protein>
    <submittedName>
        <fullName evidence="4">von Hippel-Lindau disease tumour suppressor protein</fullName>
    </submittedName>
</protein>
<feature type="compositionally biased region" description="Low complexity" evidence="1">
    <location>
        <begin position="73"/>
        <end position="85"/>
    </location>
</feature>
<dbReference type="Pfam" id="PF01847">
    <property type="entry name" value="VHL"/>
    <property type="match status" value="1"/>
</dbReference>
<evidence type="ECO:0000256" key="1">
    <source>
        <dbReference type="SAM" id="MobiDB-lite"/>
    </source>
</evidence>
<reference evidence="4 5" key="1">
    <citation type="submission" date="2016-10" db="EMBL/GenBank/DDBJ databases">
        <authorList>
            <person name="de Groot N.N."/>
        </authorList>
    </citation>
    <scope>NUCLEOTIDE SEQUENCE [LARGE SCALE GENOMIC DNA]</scope>
    <source>
        <strain evidence="4 5">DSM 43941</strain>
    </source>
</reference>
<dbReference type="InterPro" id="IPR024053">
    <property type="entry name" value="VHL_beta_dom"/>
</dbReference>
<dbReference type="Proteomes" id="UP000198688">
    <property type="component" value="Chromosome I"/>
</dbReference>
<feature type="domain" description="von Hippel-Lindau disease tumour suppressor beta" evidence="3">
    <location>
        <begin position="109"/>
        <end position="163"/>
    </location>
</feature>
<dbReference type="SUPFAM" id="SSF49468">
    <property type="entry name" value="VHL"/>
    <property type="match status" value="1"/>
</dbReference>
<evidence type="ECO:0000256" key="2">
    <source>
        <dbReference type="SAM" id="Phobius"/>
    </source>
</evidence>
<proteinExistence type="predicted"/>
<dbReference type="STRING" id="113562.SAMN04489716_0833"/>
<feature type="transmembrane region" description="Helical" evidence="2">
    <location>
        <begin position="33"/>
        <end position="56"/>
    </location>
</feature>
<organism evidence="4 5">
    <name type="scientific">Actinoplanes derwentensis</name>
    <dbReference type="NCBI Taxonomy" id="113562"/>
    <lineage>
        <taxon>Bacteria</taxon>
        <taxon>Bacillati</taxon>
        <taxon>Actinomycetota</taxon>
        <taxon>Actinomycetes</taxon>
        <taxon>Micromonosporales</taxon>
        <taxon>Micromonosporaceae</taxon>
        <taxon>Actinoplanes</taxon>
    </lineage>
</organism>
<dbReference type="InterPro" id="IPR036208">
    <property type="entry name" value="VHL_sf"/>
</dbReference>
<dbReference type="EMBL" id="LT629758">
    <property type="protein sequence ID" value="SDS46077.1"/>
    <property type="molecule type" value="Genomic_DNA"/>
</dbReference>
<keyword evidence="5" id="KW-1185">Reference proteome</keyword>